<protein>
    <submittedName>
        <fullName evidence="2">Uncharacterized protein</fullName>
    </submittedName>
</protein>
<dbReference type="EMBL" id="CADEAL010004313">
    <property type="protein sequence ID" value="CAB1456822.1"/>
    <property type="molecule type" value="Genomic_DNA"/>
</dbReference>
<feature type="region of interest" description="Disordered" evidence="1">
    <location>
        <begin position="91"/>
        <end position="133"/>
    </location>
</feature>
<evidence type="ECO:0000256" key="1">
    <source>
        <dbReference type="SAM" id="MobiDB-lite"/>
    </source>
</evidence>
<evidence type="ECO:0000313" key="2">
    <source>
        <dbReference type="EMBL" id="CAB1456822.1"/>
    </source>
</evidence>
<dbReference type="AlphaFoldDB" id="A0A9N7VX51"/>
<evidence type="ECO:0000313" key="3">
    <source>
        <dbReference type="Proteomes" id="UP001153269"/>
    </source>
</evidence>
<comment type="caution">
    <text evidence="2">The sequence shown here is derived from an EMBL/GenBank/DDBJ whole genome shotgun (WGS) entry which is preliminary data.</text>
</comment>
<keyword evidence="3" id="KW-1185">Reference proteome</keyword>
<proteinExistence type="predicted"/>
<dbReference type="Proteomes" id="UP001153269">
    <property type="component" value="Unassembled WGS sequence"/>
</dbReference>
<accession>A0A9N7VX51</accession>
<sequence length="133" mass="14593">MKIVAVKGRGSVNAEHHLRGAGLVKYGTHEDEDEVKWRHVEASVHTAQPVSQARMRRSTDAIQFPFFRAEKGASLSNISLSLSEQIALTQARASSAPRREARVEDTETPSQTALIKPLLADKPGAPQERVLTN</sequence>
<gene>
    <name evidence="2" type="ORF">PLEPLA_LOCUS44617</name>
</gene>
<organism evidence="2 3">
    <name type="scientific">Pleuronectes platessa</name>
    <name type="common">European plaice</name>
    <dbReference type="NCBI Taxonomy" id="8262"/>
    <lineage>
        <taxon>Eukaryota</taxon>
        <taxon>Metazoa</taxon>
        <taxon>Chordata</taxon>
        <taxon>Craniata</taxon>
        <taxon>Vertebrata</taxon>
        <taxon>Euteleostomi</taxon>
        <taxon>Actinopterygii</taxon>
        <taxon>Neopterygii</taxon>
        <taxon>Teleostei</taxon>
        <taxon>Neoteleostei</taxon>
        <taxon>Acanthomorphata</taxon>
        <taxon>Carangaria</taxon>
        <taxon>Pleuronectiformes</taxon>
        <taxon>Pleuronectoidei</taxon>
        <taxon>Pleuronectidae</taxon>
        <taxon>Pleuronectes</taxon>
    </lineage>
</organism>
<reference evidence="2" key="1">
    <citation type="submission" date="2020-03" db="EMBL/GenBank/DDBJ databases">
        <authorList>
            <person name="Weist P."/>
        </authorList>
    </citation>
    <scope>NUCLEOTIDE SEQUENCE</scope>
</reference>
<name>A0A9N7VX51_PLEPL</name>